<evidence type="ECO:0000313" key="3">
    <source>
        <dbReference type="Proteomes" id="UP000321525"/>
    </source>
</evidence>
<protein>
    <submittedName>
        <fullName evidence="2">Uncharacterized protein</fullName>
    </submittedName>
</protein>
<name>A0A5C6Q2C4_9GAMM</name>
<organism evidence="2 4">
    <name type="scientific">Colwellia hornerae</name>
    <dbReference type="NCBI Taxonomy" id="89402"/>
    <lineage>
        <taxon>Bacteria</taxon>
        <taxon>Pseudomonadati</taxon>
        <taxon>Pseudomonadota</taxon>
        <taxon>Gammaproteobacteria</taxon>
        <taxon>Alteromonadales</taxon>
        <taxon>Colwelliaceae</taxon>
        <taxon>Colwellia</taxon>
    </lineage>
</organism>
<evidence type="ECO:0000313" key="1">
    <source>
        <dbReference type="EMBL" id="TWX53821.1"/>
    </source>
</evidence>
<proteinExistence type="predicted"/>
<keyword evidence="3" id="KW-1185">Reference proteome</keyword>
<dbReference type="RefSeq" id="WP_146801233.1">
    <property type="nucleotide sequence ID" value="NZ_VOLP01000046.1"/>
</dbReference>
<sequence>MNTILSESSDNFYFHNVSFGYNKNEDCDELSIFLVEGEYADHDTPKRLVKITFLAPIMWQQMEESHSSFDEYEIRDDGGLIQIIERSRYFDFVNTTYPWYKDIRGKAQHIRVWSQNIVSEVIAKDFPAVVWQYA</sequence>
<dbReference type="Proteomes" id="UP000321525">
    <property type="component" value="Unassembled WGS sequence"/>
</dbReference>
<comment type="caution">
    <text evidence="2">The sequence shown here is derived from an EMBL/GenBank/DDBJ whole genome shotgun (WGS) entry which is preliminary data.</text>
</comment>
<evidence type="ECO:0000313" key="4">
    <source>
        <dbReference type="Proteomes" id="UP000321917"/>
    </source>
</evidence>
<dbReference type="OrthoDB" id="6401727at2"/>
<gene>
    <name evidence="1" type="ORF">ESZ26_18495</name>
    <name evidence="2" type="ORF">ESZ27_18415</name>
</gene>
<dbReference type="AlphaFoldDB" id="A0A5C6Q2C4"/>
<evidence type="ECO:0000313" key="2">
    <source>
        <dbReference type="EMBL" id="TWX62984.1"/>
    </source>
</evidence>
<dbReference type="EMBL" id="VOLQ01000064">
    <property type="protein sequence ID" value="TWX62984.1"/>
    <property type="molecule type" value="Genomic_DNA"/>
</dbReference>
<reference evidence="2 4" key="1">
    <citation type="submission" date="2019-07" db="EMBL/GenBank/DDBJ databases">
        <title>Genomes of sea-ice associated Colwellia species.</title>
        <authorList>
            <person name="Bowman J.P."/>
        </authorList>
    </citation>
    <scope>NUCLEOTIDE SEQUENCE [LARGE SCALE GENOMIC DNA]</scope>
    <source>
        <strain evidence="1 3">ACAM 607</strain>
        <strain evidence="2 4">IC036</strain>
    </source>
</reference>
<dbReference type="Proteomes" id="UP000321917">
    <property type="component" value="Unassembled WGS sequence"/>
</dbReference>
<dbReference type="EMBL" id="VOLR01000047">
    <property type="protein sequence ID" value="TWX53821.1"/>
    <property type="molecule type" value="Genomic_DNA"/>
</dbReference>
<accession>A0A5C6Q2C4</accession>